<evidence type="ECO:0000256" key="2">
    <source>
        <dbReference type="ARBA" id="ARBA00022692"/>
    </source>
</evidence>
<keyword evidence="2 6" id="KW-0812">Transmembrane</keyword>
<evidence type="ECO:0000256" key="3">
    <source>
        <dbReference type="ARBA" id="ARBA00022989"/>
    </source>
</evidence>
<feature type="transmembrane region" description="Helical" evidence="6">
    <location>
        <begin position="28"/>
        <end position="51"/>
    </location>
</feature>
<feature type="transmembrane region" description="Helical" evidence="6">
    <location>
        <begin position="106"/>
        <end position="129"/>
    </location>
</feature>
<accession>A0AAW1T3U1</accession>
<evidence type="ECO:0000256" key="4">
    <source>
        <dbReference type="ARBA" id="ARBA00023136"/>
    </source>
</evidence>
<comment type="subcellular location">
    <subcellularLocation>
        <location evidence="1">Membrane</location>
        <topology evidence="1">Multi-pass membrane protein</topology>
    </subcellularLocation>
</comment>
<reference evidence="7 8" key="1">
    <citation type="journal article" date="2024" name="Nat. Commun.">
        <title>Phylogenomics reveals the evolutionary origins of lichenization in chlorophyte algae.</title>
        <authorList>
            <person name="Puginier C."/>
            <person name="Libourel C."/>
            <person name="Otte J."/>
            <person name="Skaloud P."/>
            <person name="Haon M."/>
            <person name="Grisel S."/>
            <person name="Petersen M."/>
            <person name="Berrin J.G."/>
            <person name="Delaux P.M."/>
            <person name="Dal Grande F."/>
            <person name="Keller J."/>
        </authorList>
    </citation>
    <scope>NUCLEOTIDE SEQUENCE [LARGE SCALE GENOMIC DNA]</scope>
    <source>
        <strain evidence="7 8">SAG 2523</strain>
    </source>
</reference>
<evidence type="ECO:0000256" key="5">
    <source>
        <dbReference type="SAM" id="MobiDB-lite"/>
    </source>
</evidence>
<organism evidence="7 8">
    <name type="scientific">Apatococcus fuscideae</name>
    <dbReference type="NCBI Taxonomy" id="2026836"/>
    <lineage>
        <taxon>Eukaryota</taxon>
        <taxon>Viridiplantae</taxon>
        <taxon>Chlorophyta</taxon>
        <taxon>core chlorophytes</taxon>
        <taxon>Trebouxiophyceae</taxon>
        <taxon>Chlorellales</taxon>
        <taxon>Chlorellaceae</taxon>
        <taxon>Apatococcus</taxon>
    </lineage>
</organism>
<keyword evidence="4 6" id="KW-0472">Membrane</keyword>
<name>A0AAW1T3U1_9CHLO</name>
<dbReference type="InterPro" id="IPR018499">
    <property type="entry name" value="Tetraspanin/Peripherin"/>
</dbReference>
<gene>
    <name evidence="7" type="ORF">WJX84_003256</name>
</gene>
<evidence type="ECO:0000256" key="6">
    <source>
        <dbReference type="SAM" id="Phobius"/>
    </source>
</evidence>
<sequence length="292" mass="31898">MARSQDDPYLSGKAPGAAATALRFLLRLINILLALLGLAMLGYAVFMYLRFKGYHIESHADASRHLLKSDIGFPWFIYAFGGAGLFTFLTASAGLAGVAYNSRFLLWVYSTFMVILLLAQAVLAVAYFADSSWKKRLPEDDTGEALRMERFIRKYLSIVQWVGLGVFCTQVLSVVLACSLSAAQARVLEAASEDEDEIWGTRQRPLLQDRRSSSVSGSGDPELGAPAARSDPWSAHMREKYGLDTSQFTYNPEVGQSSDQTSGRPDVTDEVEPKKGTMCAVMQNAAAGAGLR</sequence>
<keyword evidence="8" id="KW-1185">Reference proteome</keyword>
<feature type="compositionally biased region" description="Polar residues" evidence="5">
    <location>
        <begin position="248"/>
        <end position="263"/>
    </location>
</feature>
<evidence type="ECO:0000313" key="8">
    <source>
        <dbReference type="Proteomes" id="UP001485043"/>
    </source>
</evidence>
<feature type="region of interest" description="Disordered" evidence="5">
    <location>
        <begin position="209"/>
        <end position="236"/>
    </location>
</feature>
<dbReference type="GO" id="GO:0016020">
    <property type="term" value="C:membrane"/>
    <property type="evidence" value="ECO:0007669"/>
    <property type="project" value="UniProtKB-SubCell"/>
</dbReference>
<evidence type="ECO:0000313" key="7">
    <source>
        <dbReference type="EMBL" id="KAK9863553.1"/>
    </source>
</evidence>
<dbReference type="Pfam" id="PF00335">
    <property type="entry name" value="Tetraspanin"/>
    <property type="match status" value="1"/>
</dbReference>
<comment type="caution">
    <text evidence="7">The sequence shown here is derived from an EMBL/GenBank/DDBJ whole genome shotgun (WGS) entry which is preliminary data.</text>
</comment>
<evidence type="ECO:0000256" key="1">
    <source>
        <dbReference type="ARBA" id="ARBA00004141"/>
    </source>
</evidence>
<feature type="transmembrane region" description="Helical" evidence="6">
    <location>
        <begin position="155"/>
        <end position="177"/>
    </location>
</feature>
<dbReference type="Proteomes" id="UP001485043">
    <property type="component" value="Unassembled WGS sequence"/>
</dbReference>
<protein>
    <submittedName>
        <fullName evidence="7">Uncharacterized protein</fullName>
    </submittedName>
</protein>
<proteinExistence type="predicted"/>
<feature type="region of interest" description="Disordered" evidence="5">
    <location>
        <begin position="248"/>
        <end position="276"/>
    </location>
</feature>
<feature type="transmembrane region" description="Helical" evidence="6">
    <location>
        <begin position="72"/>
        <end position="100"/>
    </location>
</feature>
<dbReference type="EMBL" id="JALJOV010000457">
    <property type="protein sequence ID" value="KAK9863553.1"/>
    <property type="molecule type" value="Genomic_DNA"/>
</dbReference>
<keyword evidence="3 6" id="KW-1133">Transmembrane helix</keyword>
<dbReference type="PRINTS" id="PR00259">
    <property type="entry name" value="TMFOUR"/>
</dbReference>
<dbReference type="AlphaFoldDB" id="A0AAW1T3U1"/>